<dbReference type="AlphaFoldDB" id="V2XYQ0"/>
<organism evidence="2 3">
    <name type="scientific">Moniliophthora roreri (strain MCA 2997)</name>
    <name type="common">Cocoa frosty pod rot fungus</name>
    <name type="synonym">Crinipellis roreri</name>
    <dbReference type="NCBI Taxonomy" id="1381753"/>
    <lineage>
        <taxon>Eukaryota</taxon>
        <taxon>Fungi</taxon>
        <taxon>Dikarya</taxon>
        <taxon>Basidiomycota</taxon>
        <taxon>Agaricomycotina</taxon>
        <taxon>Agaricomycetes</taxon>
        <taxon>Agaricomycetidae</taxon>
        <taxon>Agaricales</taxon>
        <taxon>Marasmiineae</taxon>
        <taxon>Marasmiaceae</taxon>
        <taxon>Moniliophthora</taxon>
    </lineage>
</organism>
<dbReference type="KEGG" id="mrr:Moror_929"/>
<reference evidence="2 3" key="1">
    <citation type="journal article" date="2014" name="BMC Genomics">
        <title>Genome and secretome analysis of the hemibiotrophic fungal pathogen, Moniliophthora roreri, which causes frosty pod rot disease of cacao: mechanisms of the biotrophic and necrotrophic phases.</title>
        <authorList>
            <person name="Meinhardt L.W."/>
            <person name="Costa G.G.L."/>
            <person name="Thomazella D.P.T."/>
            <person name="Teixeira P.J.P.L."/>
            <person name="Carazzolle M.F."/>
            <person name="Schuster S.C."/>
            <person name="Carlson J.E."/>
            <person name="Guiltinan M.J."/>
            <person name="Mieczkowski P."/>
            <person name="Farmer A."/>
            <person name="Ramaraj T."/>
            <person name="Crozier J."/>
            <person name="Davis R.E."/>
            <person name="Shao J."/>
            <person name="Melnick R.L."/>
            <person name="Pereira G.A.G."/>
            <person name="Bailey B.A."/>
        </authorList>
    </citation>
    <scope>NUCLEOTIDE SEQUENCE [LARGE SCALE GENOMIC DNA]</scope>
    <source>
        <strain evidence="2 3">MCA 2997</strain>
    </source>
</reference>
<evidence type="ECO:0000256" key="1">
    <source>
        <dbReference type="SAM" id="MobiDB-lite"/>
    </source>
</evidence>
<proteinExistence type="predicted"/>
<sequence>MPDCGNANAYKALLASAFPRERPERSCEAKNRRYRYGVTKSRHSQRSPNLGWSETLRIDRIRDRRKSLRPGLGYSPLRDGVRGRTIYDVRSARRGSLRVIDPTTTSPISSPSMLSRTIDDGSRLSQNDNEWEKEYRLWLRSLEDSDSCSDERRCSVQDTMSQEEMEMFIKFINFAD</sequence>
<evidence type="ECO:0000313" key="3">
    <source>
        <dbReference type="Proteomes" id="UP000017559"/>
    </source>
</evidence>
<feature type="region of interest" description="Disordered" evidence="1">
    <location>
        <begin position="101"/>
        <end position="125"/>
    </location>
</feature>
<protein>
    <submittedName>
        <fullName evidence="2">Uncharacterized protein</fullName>
    </submittedName>
</protein>
<dbReference type="Proteomes" id="UP000017559">
    <property type="component" value="Unassembled WGS sequence"/>
</dbReference>
<keyword evidence="3" id="KW-1185">Reference proteome</keyword>
<comment type="caution">
    <text evidence="2">The sequence shown here is derived from an EMBL/GenBank/DDBJ whole genome shotgun (WGS) entry which is preliminary data.</text>
</comment>
<gene>
    <name evidence="2" type="ORF">Moror_929</name>
</gene>
<feature type="compositionally biased region" description="Low complexity" evidence="1">
    <location>
        <begin position="102"/>
        <end position="112"/>
    </location>
</feature>
<dbReference type="HOGENOM" id="CLU_1525559_0_0_1"/>
<dbReference type="EMBL" id="AWSO01000014">
    <property type="protein sequence ID" value="ESK97991.1"/>
    <property type="molecule type" value="Genomic_DNA"/>
</dbReference>
<accession>V2XYQ0</accession>
<name>V2XYQ0_MONRO</name>
<evidence type="ECO:0000313" key="2">
    <source>
        <dbReference type="EMBL" id="ESK97991.1"/>
    </source>
</evidence>